<dbReference type="Proteomes" id="UP001150879">
    <property type="component" value="Unassembled WGS sequence"/>
</dbReference>
<dbReference type="AlphaFoldDB" id="A0A9W9MYP2"/>
<dbReference type="EMBL" id="JAPQKP010000001">
    <property type="protein sequence ID" value="KAJ5209971.1"/>
    <property type="molecule type" value="Genomic_DNA"/>
</dbReference>
<gene>
    <name evidence="1" type="ORF">N7472_000110</name>
</gene>
<proteinExistence type="predicted"/>
<organism evidence="1 2">
    <name type="scientific">Penicillium cf. griseofulvum</name>
    <dbReference type="NCBI Taxonomy" id="2972120"/>
    <lineage>
        <taxon>Eukaryota</taxon>
        <taxon>Fungi</taxon>
        <taxon>Dikarya</taxon>
        <taxon>Ascomycota</taxon>
        <taxon>Pezizomycotina</taxon>
        <taxon>Eurotiomycetes</taxon>
        <taxon>Eurotiomycetidae</taxon>
        <taxon>Eurotiales</taxon>
        <taxon>Aspergillaceae</taxon>
        <taxon>Penicillium</taxon>
    </lineage>
</organism>
<keyword evidence="2" id="KW-1185">Reference proteome</keyword>
<name>A0A9W9MYP2_9EURO</name>
<reference evidence="1" key="1">
    <citation type="submission" date="2022-11" db="EMBL/GenBank/DDBJ databases">
        <authorList>
            <person name="Petersen C."/>
        </authorList>
    </citation>
    <scope>NUCLEOTIDE SEQUENCE</scope>
    <source>
        <strain evidence="1">IBT 16849</strain>
    </source>
</reference>
<accession>A0A9W9MYP2</accession>
<comment type="caution">
    <text evidence="1">The sequence shown here is derived from an EMBL/GenBank/DDBJ whole genome shotgun (WGS) entry which is preliminary data.</text>
</comment>
<evidence type="ECO:0000313" key="1">
    <source>
        <dbReference type="EMBL" id="KAJ5209971.1"/>
    </source>
</evidence>
<reference evidence="1" key="2">
    <citation type="journal article" date="2023" name="IMA Fungus">
        <title>Comparative genomic study of the Penicillium genus elucidates a diverse pangenome and 15 lateral gene transfer events.</title>
        <authorList>
            <person name="Petersen C."/>
            <person name="Sorensen T."/>
            <person name="Nielsen M.R."/>
            <person name="Sondergaard T.E."/>
            <person name="Sorensen J.L."/>
            <person name="Fitzpatrick D.A."/>
            <person name="Frisvad J.C."/>
            <person name="Nielsen K.L."/>
        </authorList>
    </citation>
    <scope>NUCLEOTIDE SEQUENCE</scope>
    <source>
        <strain evidence="1">IBT 16849</strain>
    </source>
</reference>
<evidence type="ECO:0000313" key="2">
    <source>
        <dbReference type="Proteomes" id="UP001150879"/>
    </source>
</evidence>
<sequence length="62" mass="6838">MAEWRDAAYLLDFIGHTDNQVKHAGFRRRSVRIVVQQPPLSKSGMHSLVACALGVVSPTAFT</sequence>
<protein>
    <submittedName>
        <fullName evidence="1">Male sterility NAD-binding</fullName>
    </submittedName>
</protein>